<organism evidence="2 3">
    <name type="scientific">Paenibacillus piri</name>
    <dbReference type="NCBI Taxonomy" id="2547395"/>
    <lineage>
        <taxon>Bacteria</taxon>
        <taxon>Bacillati</taxon>
        <taxon>Bacillota</taxon>
        <taxon>Bacilli</taxon>
        <taxon>Bacillales</taxon>
        <taxon>Paenibacillaceae</taxon>
        <taxon>Paenibacillus</taxon>
    </lineage>
</organism>
<gene>
    <name evidence="2" type="ORF">E1757_24875</name>
</gene>
<protein>
    <recommendedName>
        <fullName evidence="4">Peptidase</fullName>
    </recommendedName>
</protein>
<dbReference type="Proteomes" id="UP000295636">
    <property type="component" value="Unassembled WGS sequence"/>
</dbReference>
<accession>A0A4R5KFR4</accession>
<evidence type="ECO:0000313" key="3">
    <source>
        <dbReference type="Proteomes" id="UP000295636"/>
    </source>
</evidence>
<name>A0A4R5KFR4_9BACL</name>
<dbReference type="EMBL" id="SMRT01000014">
    <property type="protein sequence ID" value="TDF94126.1"/>
    <property type="molecule type" value="Genomic_DNA"/>
</dbReference>
<keyword evidence="3" id="KW-1185">Reference proteome</keyword>
<feature type="chain" id="PRO_5021029635" description="Peptidase" evidence="1">
    <location>
        <begin position="33"/>
        <end position="609"/>
    </location>
</feature>
<reference evidence="2 3" key="1">
    <citation type="submission" date="2019-03" db="EMBL/GenBank/DDBJ databases">
        <title>This is whole genome sequence of Paenibacillus sp MS74 strain.</title>
        <authorList>
            <person name="Trinh H.N."/>
        </authorList>
    </citation>
    <scope>NUCLEOTIDE SEQUENCE [LARGE SCALE GENOMIC DNA]</scope>
    <source>
        <strain evidence="2 3">MS74</strain>
    </source>
</reference>
<dbReference type="AlphaFoldDB" id="A0A4R5KFR4"/>
<sequence length="609" mass="63266">MEQVTKRKRFGLRSLSMLCLVWLALPDGSAWAAASVPPSPGMIRVENRLAGTSDTVTVTGLSAGDIVKVYADGGSTVPLGSASVGSGSTAATVTINQLGTAAGHIYVTVTQPSFSESRRIVKSYLAEPLSVAPPAASIRVLNLPSGSPDQVIVKGLHVGAIVKVYRDPQKEQLLGSASAAADSTNGTVVQVGQLGAAEGVVYVTVTEPGQGESRTTEKGYEAEPQTAKPAIGHIRVVNAPGGAGNFVEVKGLNGGDIVKVYVSDRASTPLAQTVVVTGADRAEVTLPQLGSGEGDVYVSVTRPPMQESERVSKRYRPEPVTAAPAPGMIVIVNEPEHTDDRVEVYGLSAGDIVKVYPDATTVSTIGSAAVAADSGRAVVTIPQLGKKAGIAYISVTSPSYGESRRVAKSFAAESASRAPERTDIEVRNAVGSADTVTVSGLKPGDIVRLYADEGATSPFGSATVADDATKAYVYAGLPQSGYGVVYVSVTRQNEEESARTPKIYPAEPVSLPLSPHQIRVINSTDEAADEVSVLGLKTGDKVRLYADAEAVLPMQTMLGADAEITAQDGESTVTITRLKLDPKGGKLFVTVTSDSKRESGRTVKAYDAE</sequence>
<evidence type="ECO:0000313" key="2">
    <source>
        <dbReference type="EMBL" id="TDF94126.1"/>
    </source>
</evidence>
<proteinExistence type="predicted"/>
<comment type="caution">
    <text evidence="2">The sequence shown here is derived from an EMBL/GenBank/DDBJ whole genome shotgun (WGS) entry which is preliminary data.</text>
</comment>
<dbReference type="OrthoDB" id="1489161at2"/>
<feature type="signal peptide" evidence="1">
    <location>
        <begin position="1"/>
        <end position="32"/>
    </location>
</feature>
<dbReference type="RefSeq" id="WP_133233252.1">
    <property type="nucleotide sequence ID" value="NZ_SMRT01000014.1"/>
</dbReference>
<keyword evidence="1" id="KW-0732">Signal</keyword>
<evidence type="ECO:0008006" key="4">
    <source>
        <dbReference type="Google" id="ProtNLM"/>
    </source>
</evidence>
<evidence type="ECO:0000256" key="1">
    <source>
        <dbReference type="SAM" id="SignalP"/>
    </source>
</evidence>